<proteinExistence type="predicted"/>
<evidence type="ECO:0008006" key="4">
    <source>
        <dbReference type="Google" id="ProtNLM"/>
    </source>
</evidence>
<accession>A0A4Q7TL09</accession>
<protein>
    <recommendedName>
        <fullName evidence="4">Helix-turn-helix protein</fullName>
    </recommendedName>
</protein>
<dbReference type="EMBL" id="SHKI01000008">
    <property type="protein sequence ID" value="RZT60590.1"/>
    <property type="molecule type" value="Genomic_DNA"/>
</dbReference>
<sequence>MLVDLPKRFSNTRPALKSLIRRVLKGSEGRGPRSRNSGRRDARGPVVKNPAKSQTRLTPERRAALVFDYEAGMPVKAISANYGVHRSTIPALVRRAGAEVRVAGLDAEERARASALYGSGMTLVQVARHMGIGDEAVRQAVLDEGGQLRARGRRPRKNTH</sequence>
<name>A0A4Q7TL09_9MICO</name>
<gene>
    <name evidence="2" type="ORF">EV139_3036</name>
</gene>
<dbReference type="Gene3D" id="1.10.10.60">
    <property type="entry name" value="Homeodomain-like"/>
    <property type="match status" value="1"/>
</dbReference>
<evidence type="ECO:0000256" key="1">
    <source>
        <dbReference type="SAM" id="MobiDB-lite"/>
    </source>
</evidence>
<reference evidence="2 3" key="1">
    <citation type="journal article" date="2015" name="Stand. Genomic Sci.">
        <title>Genomic Encyclopedia of Bacterial and Archaeal Type Strains, Phase III: the genomes of soil and plant-associated and newly described type strains.</title>
        <authorList>
            <person name="Whitman W.B."/>
            <person name="Woyke T."/>
            <person name="Klenk H.P."/>
            <person name="Zhou Y."/>
            <person name="Lilburn T.G."/>
            <person name="Beck B.J."/>
            <person name="De Vos P."/>
            <person name="Vandamme P."/>
            <person name="Eisen J.A."/>
            <person name="Garrity G."/>
            <person name="Hugenholtz P."/>
            <person name="Kyrpides N.C."/>
        </authorList>
    </citation>
    <scope>NUCLEOTIDE SEQUENCE [LARGE SCALE GENOMIC DNA]</scope>
    <source>
        <strain evidence="2 3">RF6</strain>
    </source>
</reference>
<feature type="region of interest" description="Disordered" evidence="1">
    <location>
        <begin position="24"/>
        <end position="57"/>
    </location>
</feature>
<organism evidence="2 3">
    <name type="scientific">Leucobacter luti</name>
    <dbReference type="NCBI Taxonomy" id="340320"/>
    <lineage>
        <taxon>Bacteria</taxon>
        <taxon>Bacillati</taxon>
        <taxon>Actinomycetota</taxon>
        <taxon>Actinomycetes</taxon>
        <taxon>Micrococcales</taxon>
        <taxon>Microbacteriaceae</taxon>
        <taxon>Leucobacter</taxon>
    </lineage>
</organism>
<dbReference type="AlphaFoldDB" id="A0A4Q7TL09"/>
<evidence type="ECO:0000313" key="2">
    <source>
        <dbReference type="EMBL" id="RZT60590.1"/>
    </source>
</evidence>
<evidence type="ECO:0000313" key="3">
    <source>
        <dbReference type="Proteomes" id="UP000291832"/>
    </source>
</evidence>
<keyword evidence="3" id="KW-1185">Reference proteome</keyword>
<dbReference type="Proteomes" id="UP000291832">
    <property type="component" value="Unassembled WGS sequence"/>
</dbReference>
<comment type="caution">
    <text evidence="2">The sequence shown here is derived from an EMBL/GenBank/DDBJ whole genome shotgun (WGS) entry which is preliminary data.</text>
</comment>